<accession>A0A133ULD4</accession>
<dbReference type="EMBL" id="LHXO01000030">
    <property type="protein sequence ID" value="KXA94969.1"/>
    <property type="molecule type" value="Genomic_DNA"/>
</dbReference>
<protein>
    <recommendedName>
        <fullName evidence="9">3-phosphoglycerate dehydrogenase</fullName>
    </recommendedName>
</protein>
<comment type="caution">
    <text evidence="7">The sequence shown here is derived from an EMBL/GenBank/DDBJ whole genome shotgun (WGS) entry which is preliminary data.</text>
</comment>
<reference evidence="7 8" key="1">
    <citation type="journal article" date="2016" name="Sci. Rep.">
        <title>Metabolic traits of an uncultured archaeal lineage -MSBL1- from brine pools of the Red Sea.</title>
        <authorList>
            <person name="Mwirichia R."/>
            <person name="Alam I."/>
            <person name="Rashid M."/>
            <person name="Vinu M."/>
            <person name="Ba-Alawi W."/>
            <person name="Anthony Kamau A."/>
            <person name="Kamanda Ngugi D."/>
            <person name="Goker M."/>
            <person name="Klenk H.P."/>
            <person name="Bajic V."/>
            <person name="Stingl U."/>
        </authorList>
    </citation>
    <scope>NUCLEOTIDE SEQUENCE [LARGE SCALE GENOMIC DNA]</scope>
    <source>
        <strain evidence="7">SCGC-AAA259E19</strain>
    </source>
</reference>
<evidence type="ECO:0000259" key="6">
    <source>
        <dbReference type="Pfam" id="PF02826"/>
    </source>
</evidence>
<evidence type="ECO:0000259" key="5">
    <source>
        <dbReference type="Pfam" id="PF00389"/>
    </source>
</evidence>
<dbReference type="InterPro" id="IPR029753">
    <property type="entry name" value="D-isomer_DH_CS"/>
</dbReference>
<feature type="domain" description="D-isomer specific 2-hydroxyacid dehydrogenase catalytic" evidence="5">
    <location>
        <begin position="15"/>
        <end position="311"/>
    </location>
</feature>
<name>A0A133ULD4_9EURY</name>
<feature type="domain" description="D-isomer specific 2-hydroxyacid dehydrogenase NAD-binding" evidence="6">
    <location>
        <begin position="103"/>
        <end position="279"/>
    </location>
</feature>
<dbReference type="GO" id="GO:0016616">
    <property type="term" value="F:oxidoreductase activity, acting on the CH-OH group of donors, NAD or NADP as acceptor"/>
    <property type="evidence" value="ECO:0007669"/>
    <property type="project" value="InterPro"/>
</dbReference>
<dbReference type="AlphaFoldDB" id="A0A133ULD4"/>
<dbReference type="FunFam" id="3.40.50.720:FF:000203">
    <property type="entry name" value="D-3-phosphoglycerate dehydrogenase (SerA)"/>
    <property type="match status" value="1"/>
</dbReference>
<organism evidence="7 8">
    <name type="scientific">candidate division MSBL1 archaeon SCGC-AAA259E19</name>
    <dbReference type="NCBI Taxonomy" id="1698264"/>
    <lineage>
        <taxon>Archaea</taxon>
        <taxon>Methanobacteriati</taxon>
        <taxon>Methanobacteriota</taxon>
        <taxon>candidate division MSBL1</taxon>
    </lineage>
</organism>
<keyword evidence="8" id="KW-1185">Reference proteome</keyword>
<evidence type="ECO:0000256" key="1">
    <source>
        <dbReference type="ARBA" id="ARBA00005854"/>
    </source>
</evidence>
<dbReference type="InterPro" id="IPR036291">
    <property type="entry name" value="NAD(P)-bd_dom_sf"/>
</dbReference>
<sequence>MLSTVDVTKEVHVAEEFENIKLDVKPGIKREEILKIVENYEGIIAGDIIEYDLEVFEKAPGLRIITRFGIGVDNVDLEDATESGVMVTNVPGENAESVAEHAIGLMISSSKNFYRADGEIRRGNWRRSTGRGRELAGKTLGQVGFGNIGSLVARKCRLAFGMDLLVYDPYVPKHKIESEFGKKCEFEELLRKSDVISINAPLTEETRNMFGRRQFEKMKDSAILVNTARGEIIKEGELAKALKQGELYAAGLDVLREEPAKENNPLFDLEHVTITPHSANVTFEAWERILRKALNEQKLAFQGKRPEFLLNEKVMEKL</sequence>
<keyword evidence="2 4" id="KW-0560">Oxidoreductase</keyword>
<dbReference type="Proteomes" id="UP000070284">
    <property type="component" value="Unassembled WGS sequence"/>
</dbReference>
<dbReference type="PANTHER" id="PTHR42938:SF47">
    <property type="entry name" value="HYDROXYPYRUVATE REDUCTASE"/>
    <property type="match status" value="1"/>
</dbReference>
<proteinExistence type="inferred from homology"/>
<evidence type="ECO:0000256" key="3">
    <source>
        <dbReference type="ARBA" id="ARBA00023027"/>
    </source>
</evidence>
<evidence type="ECO:0008006" key="9">
    <source>
        <dbReference type="Google" id="ProtNLM"/>
    </source>
</evidence>
<dbReference type="Pfam" id="PF00389">
    <property type="entry name" value="2-Hacid_dh"/>
    <property type="match status" value="1"/>
</dbReference>
<dbReference type="InterPro" id="IPR006139">
    <property type="entry name" value="D-isomer_2_OHA_DH_cat_dom"/>
</dbReference>
<dbReference type="PANTHER" id="PTHR42938">
    <property type="entry name" value="FORMATE DEHYDROGENASE 1"/>
    <property type="match status" value="1"/>
</dbReference>
<dbReference type="SUPFAM" id="SSF52283">
    <property type="entry name" value="Formate/glycerate dehydrogenase catalytic domain-like"/>
    <property type="match status" value="1"/>
</dbReference>
<dbReference type="InterPro" id="IPR006140">
    <property type="entry name" value="D-isomer_DH_NAD-bd"/>
</dbReference>
<evidence type="ECO:0000313" key="8">
    <source>
        <dbReference type="Proteomes" id="UP000070284"/>
    </source>
</evidence>
<dbReference type="Gene3D" id="3.40.50.720">
    <property type="entry name" value="NAD(P)-binding Rossmann-like Domain"/>
    <property type="match status" value="2"/>
</dbReference>
<dbReference type="Pfam" id="PF02826">
    <property type="entry name" value="2-Hacid_dh_C"/>
    <property type="match status" value="1"/>
</dbReference>
<dbReference type="SUPFAM" id="SSF51735">
    <property type="entry name" value="NAD(P)-binding Rossmann-fold domains"/>
    <property type="match status" value="1"/>
</dbReference>
<dbReference type="CDD" id="cd12173">
    <property type="entry name" value="PGDH_4"/>
    <property type="match status" value="1"/>
</dbReference>
<comment type="similarity">
    <text evidence="1 4">Belongs to the D-isomer specific 2-hydroxyacid dehydrogenase family.</text>
</comment>
<gene>
    <name evidence="7" type="ORF">AKJ65_02890</name>
</gene>
<dbReference type="GO" id="GO:0051287">
    <property type="term" value="F:NAD binding"/>
    <property type="evidence" value="ECO:0007669"/>
    <property type="project" value="InterPro"/>
</dbReference>
<evidence type="ECO:0000256" key="4">
    <source>
        <dbReference type="RuleBase" id="RU003719"/>
    </source>
</evidence>
<evidence type="ECO:0000256" key="2">
    <source>
        <dbReference type="ARBA" id="ARBA00023002"/>
    </source>
</evidence>
<evidence type="ECO:0000313" key="7">
    <source>
        <dbReference type="EMBL" id="KXA94969.1"/>
    </source>
</evidence>
<dbReference type="PROSITE" id="PS00670">
    <property type="entry name" value="D_2_HYDROXYACID_DH_2"/>
    <property type="match status" value="1"/>
</dbReference>
<keyword evidence="3" id="KW-0520">NAD</keyword>